<dbReference type="InterPro" id="IPR007410">
    <property type="entry name" value="LpqE-like"/>
</dbReference>
<gene>
    <name evidence="2" type="ORF">IM787_07130</name>
</gene>
<dbReference type="SUPFAM" id="SSF110087">
    <property type="entry name" value="DR1885-like metal-binding protein"/>
    <property type="match status" value="1"/>
</dbReference>
<dbReference type="Pfam" id="PF04314">
    <property type="entry name" value="PCuAC"/>
    <property type="match status" value="1"/>
</dbReference>
<keyword evidence="3" id="KW-1185">Reference proteome</keyword>
<accession>A0ABR9S1D5</accession>
<sequence length="152" mass="16047">MKNILCTLALAATFAAHAQAPAPAPVSVQGAWARALLQGQSSSGGYMTLTAREPLTLTGVTSPAAGIIEIHQMKMEGDVMKMRAVDTLDLPAGKPVELKPGGYHLMLMDLKAAFRAGTQVPLALQFRDAKGQARVLEVAVPVLHAPPVPHRH</sequence>
<organism evidence="2 3">
    <name type="scientific">Ramlibacter pallidus</name>
    <dbReference type="NCBI Taxonomy" id="2780087"/>
    <lineage>
        <taxon>Bacteria</taxon>
        <taxon>Pseudomonadati</taxon>
        <taxon>Pseudomonadota</taxon>
        <taxon>Betaproteobacteria</taxon>
        <taxon>Burkholderiales</taxon>
        <taxon>Comamonadaceae</taxon>
        <taxon>Ramlibacter</taxon>
    </lineage>
</organism>
<dbReference type="RefSeq" id="WP_193675946.1">
    <property type="nucleotide sequence ID" value="NZ_JADDIV010000002.1"/>
</dbReference>
<keyword evidence="1" id="KW-0732">Signal</keyword>
<evidence type="ECO:0000313" key="2">
    <source>
        <dbReference type="EMBL" id="MBE7367330.1"/>
    </source>
</evidence>
<protein>
    <submittedName>
        <fullName evidence="2">Copper chaperone PCu(A)C</fullName>
    </submittedName>
</protein>
<name>A0ABR9S1D5_9BURK</name>
<reference evidence="2 3" key="1">
    <citation type="submission" date="2020-10" db="EMBL/GenBank/DDBJ databases">
        <title>Ramlibacter sp. HM2 16S ribosomal RNA gene Genome sequencing and assembly.</title>
        <authorList>
            <person name="Kang M."/>
        </authorList>
    </citation>
    <scope>NUCLEOTIDE SEQUENCE [LARGE SCALE GENOMIC DNA]</scope>
    <source>
        <strain evidence="2 3">HM2</strain>
    </source>
</reference>
<evidence type="ECO:0000313" key="3">
    <source>
        <dbReference type="Proteomes" id="UP000806285"/>
    </source>
</evidence>
<dbReference type="Proteomes" id="UP000806285">
    <property type="component" value="Unassembled WGS sequence"/>
</dbReference>
<dbReference type="PANTHER" id="PTHR36302">
    <property type="entry name" value="BLR7088 PROTEIN"/>
    <property type="match status" value="1"/>
</dbReference>
<dbReference type="InterPro" id="IPR058248">
    <property type="entry name" value="Lxx211020-like"/>
</dbReference>
<proteinExistence type="predicted"/>
<dbReference type="InterPro" id="IPR036182">
    <property type="entry name" value="PCuAC_sf"/>
</dbReference>
<feature type="chain" id="PRO_5046776366" evidence="1">
    <location>
        <begin position="19"/>
        <end position="152"/>
    </location>
</feature>
<feature type="signal peptide" evidence="1">
    <location>
        <begin position="1"/>
        <end position="18"/>
    </location>
</feature>
<comment type="caution">
    <text evidence="2">The sequence shown here is derived from an EMBL/GenBank/DDBJ whole genome shotgun (WGS) entry which is preliminary data.</text>
</comment>
<dbReference type="PANTHER" id="PTHR36302:SF1">
    <property type="entry name" value="COPPER CHAPERONE PCU(A)C"/>
    <property type="match status" value="1"/>
</dbReference>
<dbReference type="Gene3D" id="2.60.40.1890">
    <property type="entry name" value="PCu(A)C copper chaperone"/>
    <property type="match status" value="1"/>
</dbReference>
<dbReference type="EMBL" id="JADDIV010000002">
    <property type="protein sequence ID" value="MBE7367330.1"/>
    <property type="molecule type" value="Genomic_DNA"/>
</dbReference>
<evidence type="ECO:0000256" key="1">
    <source>
        <dbReference type="SAM" id="SignalP"/>
    </source>
</evidence>